<evidence type="ECO:0000313" key="6">
    <source>
        <dbReference type="EMBL" id="THF97937.1"/>
    </source>
</evidence>
<accession>A0A4S4D6K6</accession>
<dbReference type="InterPro" id="IPR001876">
    <property type="entry name" value="Znf_RanBP2"/>
</dbReference>
<dbReference type="GO" id="GO:0008270">
    <property type="term" value="F:zinc ion binding"/>
    <property type="evidence" value="ECO:0007669"/>
    <property type="project" value="UniProtKB-KW"/>
</dbReference>
<keyword evidence="1" id="KW-0479">Metal-binding</keyword>
<dbReference type="PANTHER" id="PTHR23111">
    <property type="entry name" value="ZINC FINGER PROTEIN"/>
    <property type="match status" value="1"/>
</dbReference>
<gene>
    <name evidence="6" type="ORF">TEA_024282</name>
</gene>
<dbReference type="EMBL" id="SDRB02012372">
    <property type="protein sequence ID" value="THF97937.1"/>
    <property type="molecule type" value="Genomic_DNA"/>
</dbReference>
<keyword evidence="3" id="KW-0862">Zinc</keyword>
<dbReference type="InterPro" id="IPR036443">
    <property type="entry name" value="Znf_RanBP2_sf"/>
</dbReference>
<evidence type="ECO:0000313" key="7">
    <source>
        <dbReference type="Proteomes" id="UP000306102"/>
    </source>
</evidence>
<dbReference type="GO" id="GO:0005737">
    <property type="term" value="C:cytoplasm"/>
    <property type="evidence" value="ECO:0007669"/>
    <property type="project" value="TreeGrafter"/>
</dbReference>
<protein>
    <recommendedName>
        <fullName evidence="5">RanBP2-type domain-containing protein</fullName>
    </recommendedName>
</protein>
<dbReference type="FunFam" id="4.10.1060.10:FF:000023">
    <property type="entry name" value="Ran-binding zinc finger protein"/>
    <property type="match status" value="1"/>
</dbReference>
<evidence type="ECO:0000256" key="1">
    <source>
        <dbReference type="ARBA" id="ARBA00022723"/>
    </source>
</evidence>
<dbReference type="PROSITE" id="PS01358">
    <property type="entry name" value="ZF_RANBP2_1"/>
    <property type="match status" value="2"/>
</dbReference>
<reference evidence="6 7" key="1">
    <citation type="journal article" date="2018" name="Proc. Natl. Acad. Sci. U.S.A.">
        <title>Draft genome sequence of Camellia sinensis var. sinensis provides insights into the evolution of the tea genome and tea quality.</title>
        <authorList>
            <person name="Wei C."/>
            <person name="Yang H."/>
            <person name="Wang S."/>
            <person name="Zhao J."/>
            <person name="Liu C."/>
            <person name="Gao L."/>
            <person name="Xia E."/>
            <person name="Lu Y."/>
            <person name="Tai Y."/>
            <person name="She G."/>
            <person name="Sun J."/>
            <person name="Cao H."/>
            <person name="Tong W."/>
            <person name="Gao Q."/>
            <person name="Li Y."/>
            <person name="Deng W."/>
            <person name="Jiang X."/>
            <person name="Wang W."/>
            <person name="Chen Q."/>
            <person name="Zhang S."/>
            <person name="Li H."/>
            <person name="Wu J."/>
            <person name="Wang P."/>
            <person name="Li P."/>
            <person name="Shi C."/>
            <person name="Zheng F."/>
            <person name="Jian J."/>
            <person name="Huang B."/>
            <person name="Shan D."/>
            <person name="Shi M."/>
            <person name="Fang C."/>
            <person name="Yue Y."/>
            <person name="Li F."/>
            <person name="Li D."/>
            <person name="Wei S."/>
            <person name="Han B."/>
            <person name="Jiang C."/>
            <person name="Yin Y."/>
            <person name="Xia T."/>
            <person name="Zhang Z."/>
            <person name="Bennetzen J.L."/>
            <person name="Zhao S."/>
            <person name="Wan X."/>
        </authorList>
    </citation>
    <scope>NUCLEOTIDE SEQUENCE [LARGE SCALE GENOMIC DNA]</scope>
    <source>
        <strain evidence="7">cv. Shuchazao</strain>
        <tissue evidence="6">Leaf</tissue>
    </source>
</reference>
<name>A0A4S4D6K6_CAMSN</name>
<feature type="domain" description="RanBP2-type" evidence="5">
    <location>
        <begin position="87"/>
        <end position="116"/>
    </location>
</feature>
<keyword evidence="2 4" id="KW-0863">Zinc-finger</keyword>
<feature type="domain" description="RanBP2-type" evidence="5">
    <location>
        <begin position="140"/>
        <end position="171"/>
    </location>
</feature>
<dbReference type="STRING" id="542762.A0A4S4D6K6"/>
<dbReference type="SMART" id="SM00547">
    <property type="entry name" value="ZnF_RBZ"/>
    <property type="match status" value="3"/>
</dbReference>
<dbReference type="SUPFAM" id="SSF90209">
    <property type="entry name" value="Ran binding protein zinc finger-like"/>
    <property type="match status" value="2"/>
</dbReference>
<evidence type="ECO:0000256" key="4">
    <source>
        <dbReference type="PROSITE-ProRule" id="PRU00322"/>
    </source>
</evidence>
<sequence length="323" mass="35511">MSRPGDWNCKVMPAPTNFQRRDSCHRCGSRNMEERVARAASNAACLRRIVSLASMVILSVQEVRVWRRWQWRSGNNRSGWKSGKMSRPGDWNCRSCQHLNFQRRDSCHRCGEPKHGERGDYGSFGGRGGSPFGFTGPDVRPGDWYCAVGNCGAHNFASRSSCFKCGMFKEESSGGFDGDLSRARGYGFGGGGSGGSGNNRSGWKSGDWICTSVAMKMPLDLSSDMYGGSDQLAKLSNTVMICIIIGMRTDEHYNHVEAYHGWSMKIGSDRSWYSVGLCGSHRAAHISNAARVNPLPCTTAAEAMACLEAFGQAVWDFNVNYSN</sequence>
<comment type="caution">
    <text evidence="6">The sequence shown here is derived from an EMBL/GenBank/DDBJ whole genome shotgun (WGS) entry which is preliminary data.</text>
</comment>
<dbReference type="AlphaFoldDB" id="A0A4S4D6K6"/>
<proteinExistence type="predicted"/>
<evidence type="ECO:0000256" key="2">
    <source>
        <dbReference type="ARBA" id="ARBA00022771"/>
    </source>
</evidence>
<evidence type="ECO:0000256" key="3">
    <source>
        <dbReference type="ARBA" id="ARBA00022833"/>
    </source>
</evidence>
<keyword evidence="7" id="KW-1185">Reference proteome</keyword>
<dbReference type="PANTHER" id="PTHR23111:SF74">
    <property type="entry name" value="OS02G0203700 PROTEIN"/>
    <property type="match status" value="1"/>
</dbReference>
<organism evidence="6 7">
    <name type="scientific">Camellia sinensis var. sinensis</name>
    <name type="common">China tea</name>
    <dbReference type="NCBI Taxonomy" id="542762"/>
    <lineage>
        <taxon>Eukaryota</taxon>
        <taxon>Viridiplantae</taxon>
        <taxon>Streptophyta</taxon>
        <taxon>Embryophyta</taxon>
        <taxon>Tracheophyta</taxon>
        <taxon>Spermatophyta</taxon>
        <taxon>Magnoliopsida</taxon>
        <taxon>eudicotyledons</taxon>
        <taxon>Gunneridae</taxon>
        <taxon>Pentapetalae</taxon>
        <taxon>asterids</taxon>
        <taxon>Ericales</taxon>
        <taxon>Theaceae</taxon>
        <taxon>Camellia</taxon>
    </lineage>
</organism>
<dbReference type="GO" id="GO:0003729">
    <property type="term" value="F:mRNA binding"/>
    <property type="evidence" value="ECO:0007669"/>
    <property type="project" value="TreeGrafter"/>
</dbReference>
<dbReference type="Proteomes" id="UP000306102">
    <property type="component" value="Unassembled WGS sequence"/>
</dbReference>
<evidence type="ECO:0000259" key="5">
    <source>
        <dbReference type="PROSITE" id="PS50199"/>
    </source>
</evidence>
<dbReference type="Gene3D" id="4.10.1060.10">
    <property type="entry name" value="Zinc finger, RanBP2-type"/>
    <property type="match status" value="2"/>
</dbReference>
<dbReference type="PROSITE" id="PS50199">
    <property type="entry name" value="ZF_RANBP2_2"/>
    <property type="match status" value="2"/>
</dbReference>